<proteinExistence type="predicted"/>
<dbReference type="Gene3D" id="1.10.260.40">
    <property type="entry name" value="lambda repressor-like DNA-binding domains"/>
    <property type="match status" value="1"/>
</dbReference>
<protein>
    <recommendedName>
        <fullName evidence="3">HTH cro/C1-type domain-containing protein</fullName>
    </recommendedName>
</protein>
<evidence type="ECO:0000313" key="2">
    <source>
        <dbReference type="Proteomes" id="UP000198896"/>
    </source>
</evidence>
<dbReference type="SUPFAM" id="SSF47413">
    <property type="entry name" value="lambda repressor-like DNA-binding domains"/>
    <property type="match status" value="1"/>
</dbReference>
<evidence type="ECO:0000313" key="1">
    <source>
        <dbReference type="EMBL" id="SFE52435.1"/>
    </source>
</evidence>
<dbReference type="OrthoDB" id="2056588at2"/>
<dbReference type="GO" id="GO:0003677">
    <property type="term" value="F:DNA binding"/>
    <property type="evidence" value="ECO:0007669"/>
    <property type="project" value="InterPro"/>
</dbReference>
<dbReference type="InterPro" id="IPR010982">
    <property type="entry name" value="Lambda_DNA-bd_dom_sf"/>
</dbReference>
<dbReference type="AlphaFoldDB" id="A0A1I2B8F7"/>
<sequence length="64" mass="7200">MLIDYNKLQTECARRCYSMTEVLKQAHISTVTLQRIKIGKPVRIKTAGKLAQAVGVDVVKLIKE</sequence>
<evidence type="ECO:0008006" key="3">
    <source>
        <dbReference type="Google" id="ProtNLM"/>
    </source>
</evidence>
<name>A0A1I2B8F7_9FIRM</name>
<dbReference type="EMBL" id="FONL01000008">
    <property type="protein sequence ID" value="SFE52435.1"/>
    <property type="molecule type" value="Genomic_DNA"/>
</dbReference>
<organism evidence="1 2">
    <name type="scientific">Succiniclasticum ruminis DSM 9236</name>
    <dbReference type="NCBI Taxonomy" id="1123323"/>
    <lineage>
        <taxon>Bacteria</taxon>
        <taxon>Bacillati</taxon>
        <taxon>Bacillota</taxon>
        <taxon>Negativicutes</taxon>
        <taxon>Acidaminococcales</taxon>
        <taxon>Acidaminococcaceae</taxon>
        <taxon>Succiniclasticum</taxon>
    </lineage>
</organism>
<gene>
    <name evidence="1" type="ORF">SAMN05216245_10852</name>
</gene>
<dbReference type="Proteomes" id="UP000198896">
    <property type="component" value="Unassembled WGS sequence"/>
</dbReference>
<keyword evidence="2" id="KW-1185">Reference proteome</keyword>
<accession>A0A1I2B8F7</accession>
<dbReference type="STRING" id="1123323.SAMN05216245_10852"/>
<dbReference type="RefSeq" id="WP_093913525.1">
    <property type="nucleotide sequence ID" value="NZ_FONL01000008.1"/>
</dbReference>
<reference evidence="1 2" key="1">
    <citation type="submission" date="2016-10" db="EMBL/GenBank/DDBJ databases">
        <authorList>
            <person name="de Groot N.N."/>
        </authorList>
    </citation>
    <scope>NUCLEOTIDE SEQUENCE [LARGE SCALE GENOMIC DNA]</scope>
    <source>
        <strain evidence="1 2">DSM 9236</strain>
    </source>
</reference>